<proteinExistence type="predicted"/>
<accession>A0A0E9SPB2</accession>
<reference evidence="1" key="1">
    <citation type="submission" date="2014-11" db="EMBL/GenBank/DDBJ databases">
        <authorList>
            <person name="Amaro Gonzalez C."/>
        </authorList>
    </citation>
    <scope>NUCLEOTIDE SEQUENCE</scope>
</reference>
<protein>
    <submittedName>
        <fullName evidence="1">Uncharacterized protein</fullName>
    </submittedName>
</protein>
<dbReference type="AlphaFoldDB" id="A0A0E9SPB2"/>
<dbReference type="EMBL" id="GBXM01065363">
    <property type="protein sequence ID" value="JAH43214.1"/>
    <property type="molecule type" value="Transcribed_RNA"/>
</dbReference>
<sequence>MSLAAPCRDTASPGYSFCQICHIGSYKKNTSGFWLKSSPKKEDPDRQVVKTYISCLFLASEGLYRKRISDLL</sequence>
<reference evidence="1" key="2">
    <citation type="journal article" date="2015" name="Fish Shellfish Immunol.">
        <title>Early steps in the European eel (Anguilla anguilla)-Vibrio vulnificus interaction in the gills: Role of the RtxA13 toxin.</title>
        <authorList>
            <person name="Callol A."/>
            <person name="Pajuelo D."/>
            <person name="Ebbesson L."/>
            <person name="Teles M."/>
            <person name="MacKenzie S."/>
            <person name="Amaro C."/>
        </authorList>
    </citation>
    <scope>NUCLEOTIDE SEQUENCE</scope>
</reference>
<name>A0A0E9SPB2_ANGAN</name>
<evidence type="ECO:0000313" key="1">
    <source>
        <dbReference type="EMBL" id="JAH43214.1"/>
    </source>
</evidence>
<organism evidence="1">
    <name type="scientific">Anguilla anguilla</name>
    <name type="common">European freshwater eel</name>
    <name type="synonym">Muraena anguilla</name>
    <dbReference type="NCBI Taxonomy" id="7936"/>
    <lineage>
        <taxon>Eukaryota</taxon>
        <taxon>Metazoa</taxon>
        <taxon>Chordata</taxon>
        <taxon>Craniata</taxon>
        <taxon>Vertebrata</taxon>
        <taxon>Euteleostomi</taxon>
        <taxon>Actinopterygii</taxon>
        <taxon>Neopterygii</taxon>
        <taxon>Teleostei</taxon>
        <taxon>Anguilliformes</taxon>
        <taxon>Anguillidae</taxon>
        <taxon>Anguilla</taxon>
    </lineage>
</organism>